<evidence type="ECO:0000259" key="1">
    <source>
        <dbReference type="Pfam" id="PF07944"/>
    </source>
</evidence>
<keyword evidence="5" id="KW-1185">Reference proteome</keyword>
<reference evidence="5" key="1">
    <citation type="submission" date="2014-03" db="EMBL/GenBank/DDBJ databases">
        <authorList>
            <person name="Urmite Genomes U."/>
        </authorList>
    </citation>
    <scope>NUCLEOTIDE SEQUENCE [LARGE SCALE GENOMIC DNA]</scope>
    <source>
        <strain evidence="5">HD-03</strain>
    </source>
</reference>
<dbReference type="EMBL" id="CCDI010000004">
    <property type="protein sequence ID" value="CDQ25211.1"/>
    <property type="molecule type" value="Genomic_DNA"/>
</dbReference>
<dbReference type="RefSeq" id="WP_035510568.1">
    <property type="nucleotide sequence ID" value="NZ_CCDH010000002.1"/>
</dbReference>
<feature type="domain" description="Non-reducing end beta-L-arabinofuranosidase-like GH127 middle" evidence="2">
    <location>
        <begin position="430"/>
        <end position="526"/>
    </location>
</feature>
<protein>
    <recommendedName>
        <fullName evidence="6">Non-reducing end beta-L-arabinofuranosidase</fullName>
    </recommendedName>
</protein>
<evidence type="ECO:0000313" key="5">
    <source>
        <dbReference type="Proteomes" id="UP000028868"/>
    </source>
</evidence>
<dbReference type="AlphaFoldDB" id="A0A024P920"/>
<dbReference type="Pfam" id="PF07944">
    <property type="entry name" value="Beta-AFase-like_GH127_cat"/>
    <property type="match status" value="1"/>
</dbReference>
<feature type="domain" description="Non-reducing end beta-L-arabinofuranosidase-like GH127 catalytic" evidence="1">
    <location>
        <begin position="8"/>
        <end position="419"/>
    </location>
</feature>
<dbReference type="SUPFAM" id="SSF48208">
    <property type="entry name" value="Six-hairpin glycosidases"/>
    <property type="match status" value="1"/>
</dbReference>
<dbReference type="PANTHER" id="PTHR43465">
    <property type="entry name" value="DUF1680 DOMAIN PROTEIN (AFU_ORTHOLOGUE AFUA_1G08910)"/>
    <property type="match status" value="1"/>
</dbReference>
<accession>A0A024P920</accession>
<dbReference type="InterPro" id="IPR049174">
    <property type="entry name" value="Beta-AFase-like"/>
</dbReference>
<evidence type="ECO:0000313" key="4">
    <source>
        <dbReference type="EMBL" id="CDQ25211.1"/>
    </source>
</evidence>
<sequence>MEKVWESHVKITDRFWKKRLDIVKNQMIPYQWEALNDRLPDTEPSHAIENFRIAAGESEGEFYGMVFQDSDVAKWLEAVAFLLENEPDAKWETTADEVIDLLEKAQGADGYLNTYYTVKEPDQRWTNLRDHHELYCAGHLIEAAVAYYRATGKDKFLHIIIRYADYIEETFGPENHKRKGYPGHQEIELALVKLYEVTNNHKYLKLSEFFIEERGKRPHYFDLEKQARKEEKPYWFTGGYRYSQSHLPVREQETATGHAVRAVYMYSAMADLAAYTNDPSLKETCEKLWNNVTNKQMYLTAGIGSMEYGEAFSFDYDLPNDLSYTETCASIGLIFWAKRMLDLEAHHKYADVMERALYNGAISGMDLDGRTFFYVNPLEVVPKEVESRDEKKHVPPVRQKWYGCACCPPNLARLIASISHYIYTKREEEIFVHLYMSNENNMEVGGHQVEIKQKTNYPWDGEVTIKLSPEVDTSFTLALRIPGWATKADVKINGEIMDFQPIMKNGYARLSRTWKQGDTVELNLDMEIQRVRSHPSVRHSLGKVAIQRGPIVYCLEEVDHGKELHSIYLPKDADLKFEYEEDLLGGVVTLFGEAERVEGSVWKDALYSTSDQEVTPIQLKAIPYYAWCNREPGGMVVWINEKL</sequence>
<dbReference type="GO" id="GO:0005975">
    <property type="term" value="P:carbohydrate metabolic process"/>
    <property type="evidence" value="ECO:0007669"/>
    <property type="project" value="InterPro"/>
</dbReference>
<reference evidence="4 5" key="2">
    <citation type="submission" date="2014-05" db="EMBL/GenBank/DDBJ databases">
        <title>Draft genome sequence of Halobacillus karajensis HK-03.</title>
        <authorList>
            <person name="Khelaifia S."/>
            <person name="Croce O."/>
            <person name="Lagier J.C."/>
            <person name="Raoult D."/>
        </authorList>
    </citation>
    <scope>NUCLEOTIDE SEQUENCE [LARGE SCALE GENOMIC DNA]</scope>
    <source>
        <strain evidence="4 5">HD-03</strain>
    </source>
</reference>
<dbReference type="InterPro" id="IPR049049">
    <property type="entry name" value="Beta-AFase-like_GH127_C"/>
</dbReference>
<proteinExistence type="predicted"/>
<comment type="caution">
    <text evidence="4">The sequence shown here is derived from an EMBL/GenBank/DDBJ whole genome shotgun (WGS) entry which is preliminary data.</text>
</comment>
<dbReference type="Pfam" id="PF20737">
    <property type="entry name" value="Glyco_hydro127C"/>
    <property type="match status" value="1"/>
</dbReference>
<dbReference type="PANTHER" id="PTHR43465:SF2">
    <property type="entry name" value="DUF1680 DOMAIN PROTEIN (AFU_ORTHOLOGUE AFUA_1G08910)"/>
    <property type="match status" value="1"/>
</dbReference>
<dbReference type="Proteomes" id="UP000028868">
    <property type="component" value="Unassembled WGS sequence"/>
</dbReference>
<evidence type="ECO:0000259" key="3">
    <source>
        <dbReference type="Pfam" id="PF20737"/>
    </source>
</evidence>
<feature type="domain" description="Non-reducing end beta-L-arabinofuranosidase-like GH127 C-terminal" evidence="3">
    <location>
        <begin position="528"/>
        <end position="640"/>
    </location>
</feature>
<dbReference type="Pfam" id="PF20736">
    <property type="entry name" value="Glyco_hydro127M"/>
    <property type="match status" value="1"/>
</dbReference>
<name>A0A024P920_9BACI</name>
<gene>
    <name evidence="4" type="ORF">BN983_03522</name>
</gene>
<evidence type="ECO:0008006" key="6">
    <source>
        <dbReference type="Google" id="ProtNLM"/>
    </source>
</evidence>
<organism evidence="4 5">
    <name type="scientific">Halobacillus karajensis</name>
    <dbReference type="NCBI Taxonomy" id="195088"/>
    <lineage>
        <taxon>Bacteria</taxon>
        <taxon>Bacillati</taxon>
        <taxon>Bacillota</taxon>
        <taxon>Bacilli</taxon>
        <taxon>Bacillales</taxon>
        <taxon>Bacillaceae</taxon>
        <taxon>Halobacillus</taxon>
    </lineage>
</organism>
<dbReference type="InterPro" id="IPR008928">
    <property type="entry name" value="6-hairpin_glycosidase_sf"/>
</dbReference>
<dbReference type="InterPro" id="IPR049046">
    <property type="entry name" value="Beta-AFase-like_GH127_middle"/>
</dbReference>
<dbReference type="InterPro" id="IPR012878">
    <property type="entry name" value="Beta-AFase-like_GH127_cat"/>
</dbReference>
<evidence type="ECO:0000259" key="2">
    <source>
        <dbReference type="Pfam" id="PF20736"/>
    </source>
</evidence>